<accession>A0A4Y2FLK3</accession>
<comment type="caution">
    <text evidence="1">The sequence shown here is derived from an EMBL/GenBank/DDBJ whole genome shotgun (WGS) entry which is preliminary data.</text>
</comment>
<reference evidence="1 2" key="1">
    <citation type="journal article" date="2019" name="Sci. Rep.">
        <title>Orb-weaving spider Araneus ventricosus genome elucidates the spidroin gene catalogue.</title>
        <authorList>
            <person name="Kono N."/>
            <person name="Nakamura H."/>
            <person name="Ohtoshi R."/>
            <person name="Moran D.A.P."/>
            <person name="Shinohara A."/>
            <person name="Yoshida Y."/>
            <person name="Fujiwara M."/>
            <person name="Mori M."/>
            <person name="Tomita M."/>
            <person name="Arakawa K."/>
        </authorList>
    </citation>
    <scope>NUCLEOTIDE SEQUENCE [LARGE SCALE GENOMIC DNA]</scope>
</reference>
<evidence type="ECO:0000313" key="1">
    <source>
        <dbReference type="EMBL" id="GBM42330.1"/>
    </source>
</evidence>
<proteinExistence type="predicted"/>
<dbReference type="EMBL" id="BGPR01174523">
    <property type="protein sequence ID" value="GBM42330.1"/>
    <property type="molecule type" value="Genomic_DNA"/>
</dbReference>
<gene>
    <name evidence="1" type="ORF">AVEN_60821_1</name>
</gene>
<keyword evidence="2" id="KW-1185">Reference proteome</keyword>
<sequence length="124" mass="14017">MAGFLSHHYLPFIHLQKLVERAQPMVLLQTIYISAALSQPDSILHQSSLSGFLKHSSESKMLGNGVNVPKRNTRFIDFLVRFTHRTRDLTVDEKGEAINHLFSSVGPPFLLCGTFGAVNYGWRY</sequence>
<organism evidence="1 2">
    <name type="scientific">Araneus ventricosus</name>
    <name type="common">Orbweaver spider</name>
    <name type="synonym">Epeira ventricosa</name>
    <dbReference type="NCBI Taxonomy" id="182803"/>
    <lineage>
        <taxon>Eukaryota</taxon>
        <taxon>Metazoa</taxon>
        <taxon>Ecdysozoa</taxon>
        <taxon>Arthropoda</taxon>
        <taxon>Chelicerata</taxon>
        <taxon>Arachnida</taxon>
        <taxon>Araneae</taxon>
        <taxon>Araneomorphae</taxon>
        <taxon>Entelegynae</taxon>
        <taxon>Araneoidea</taxon>
        <taxon>Araneidae</taxon>
        <taxon>Araneus</taxon>
    </lineage>
</organism>
<dbReference type="Proteomes" id="UP000499080">
    <property type="component" value="Unassembled WGS sequence"/>
</dbReference>
<protein>
    <submittedName>
        <fullName evidence="1">Uncharacterized protein</fullName>
    </submittedName>
</protein>
<name>A0A4Y2FLK3_ARAVE</name>
<evidence type="ECO:0000313" key="2">
    <source>
        <dbReference type="Proteomes" id="UP000499080"/>
    </source>
</evidence>
<dbReference type="AlphaFoldDB" id="A0A4Y2FLK3"/>